<reference evidence="2" key="1">
    <citation type="submission" date="2017-03" db="EMBL/GenBank/DDBJ databases">
        <title>Phytopthora megakarya and P. palmivora, two closely related causual agents of cacao black pod achieved similar genome size and gene model numbers by different mechanisms.</title>
        <authorList>
            <person name="Ali S."/>
            <person name="Shao J."/>
            <person name="Larry D.J."/>
            <person name="Kronmiller B."/>
            <person name="Shen D."/>
            <person name="Strem M.D."/>
            <person name="Melnick R.L."/>
            <person name="Guiltinan M.J."/>
            <person name="Tyler B.M."/>
            <person name="Meinhardt L.W."/>
            <person name="Bailey B.A."/>
        </authorList>
    </citation>
    <scope>NUCLEOTIDE SEQUENCE [LARGE SCALE GENOMIC DNA]</scope>
    <source>
        <strain evidence="2">zdho120</strain>
    </source>
</reference>
<dbReference type="Proteomes" id="UP000198211">
    <property type="component" value="Unassembled WGS sequence"/>
</dbReference>
<proteinExistence type="predicted"/>
<accession>A0A225UZE6</accession>
<gene>
    <name evidence="1" type="ORF">PHMEG_00031157</name>
</gene>
<dbReference type="OrthoDB" id="72421at2759"/>
<name>A0A225UZE6_9STRA</name>
<dbReference type="PANTHER" id="PTHR37066">
    <property type="entry name" value="HELICASE-ASSOCIATED"/>
    <property type="match status" value="1"/>
</dbReference>
<feature type="non-terminal residue" evidence="1">
    <location>
        <position position="1"/>
    </location>
</feature>
<evidence type="ECO:0000313" key="1">
    <source>
        <dbReference type="EMBL" id="OWY98147.1"/>
    </source>
</evidence>
<sequence length="158" mass="18145">WEEKMLTGLNTYKEKNGNVLVLYPFTVPVDDASWPQAFRGYRLGNAVAKLRTKVRKDLVSASMLEELERMDFALNVTQFKWDRIVLPSLRQFYKVLGHLYETFSLYLLKVPKNLRLVMICQVLTEFDRCLTTVGQRGFMPVASSSCLCGTLHVVVGFD</sequence>
<dbReference type="STRING" id="4795.A0A225UZE6"/>
<dbReference type="EMBL" id="NBNE01009697">
    <property type="protein sequence ID" value="OWY98147.1"/>
    <property type="molecule type" value="Genomic_DNA"/>
</dbReference>
<dbReference type="AlphaFoldDB" id="A0A225UZE6"/>
<organism evidence="1 2">
    <name type="scientific">Phytophthora megakarya</name>
    <dbReference type="NCBI Taxonomy" id="4795"/>
    <lineage>
        <taxon>Eukaryota</taxon>
        <taxon>Sar</taxon>
        <taxon>Stramenopiles</taxon>
        <taxon>Oomycota</taxon>
        <taxon>Peronosporomycetes</taxon>
        <taxon>Peronosporales</taxon>
        <taxon>Peronosporaceae</taxon>
        <taxon>Phytophthora</taxon>
    </lineage>
</organism>
<evidence type="ECO:0000313" key="2">
    <source>
        <dbReference type="Proteomes" id="UP000198211"/>
    </source>
</evidence>
<comment type="caution">
    <text evidence="1">The sequence shown here is derived from an EMBL/GenBank/DDBJ whole genome shotgun (WGS) entry which is preliminary data.</text>
</comment>
<protein>
    <submittedName>
        <fullName evidence="1">Uncharacterized protein</fullName>
    </submittedName>
</protein>
<dbReference type="PANTHER" id="PTHR37066:SF1">
    <property type="entry name" value="LNS2_PITP DOMAIN-CONTAINING PROTEIN"/>
    <property type="match status" value="1"/>
</dbReference>
<keyword evidence="2" id="KW-1185">Reference proteome</keyword>